<evidence type="ECO:0000259" key="9">
    <source>
        <dbReference type="Pfam" id="PF13231"/>
    </source>
</evidence>
<feature type="transmembrane region" description="Helical" evidence="8">
    <location>
        <begin position="20"/>
        <end position="37"/>
    </location>
</feature>
<keyword evidence="2" id="KW-1003">Cell membrane</keyword>
<dbReference type="EMBL" id="JBEQCT010000002">
    <property type="protein sequence ID" value="MFM2484739.1"/>
    <property type="molecule type" value="Genomic_DNA"/>
</dbReference>
<dbReference type="Pfam" id="PF13231">
    <property type="entry name" value="PMT_2"/>
    <property type="match status" value="1"/>
</dbReference>
<feature type="transmembrane region" description="Helical" evidence="8">
    <location>
        <begin position="371"/>
        <end position="391"/>
    </location>
</feature>
<dbReference type="RefSeq" id="WP_408622924.1">
    <property type="nucleotide sequence ID" value="NZ_JBEQCT010000002.1"/>
</dbReference>
<evidence type="ECO:0000256" key="3">
    <source>
        <dbReference type="ARBA" id="ARBA00022676"/>
    </source>
</evidence>
<gene>
    <name evidence="10" type="ORF">ABUE30_06620</name>
</gene>
<feature type="transmembrane region" description="Helical" evidence="8">
    <location>
        <begin position="176"/>
        <end position="208"/>
    </location>
</feature>
<keyword evidence="4 10" id="KW-0808">Transferase</keyword>
<evidence type="ECO:0000256" key="5">
    <source>
        <dbReference type="ARBA" id="ARBA00022692"/>
    </source>
</evidence>
<evidence type="ECO:0000256" key="6">
    <source>
        <dbReference type="ARBA" id="ARBA00022989"/>
    </source>
</evidence>
<keyword evidence="11" id="KW-1185">Reference proteome</keyword>
<dbReference type="EC" id="2.4.-.-" evidence="10"/>
<feature type="transmembrane region" description="Helical" evidence="8">
    <location>
        <begin position="220"/>
        <end position="240"/>
    </location>
</feature>
<dbReference type="InterPro" id="IPR038731">
    <property type="entry name" value="RgtA/B/C-like"/>
</dbReference>
<evidence type="ECO:0000313" key="11">
    <source>
        <dbReference type="Proteomes" id="UP001629953"/>
    </source>
</evidence>
<dbReference type="PANTHER" id="PTHR33908:SF11">
    <property type="entry name" value="MEMBRANE PROTEIN"/>
    <property type="match status" value="1"/>
</dbReference>
<evidence type="ECO:0000256" key="8">
    <source>
        <dbReference type="SAM" id="Phobius"/>
    </source>
</evidence>
<keyword evidence="3 10" id="KW-0328">Glycosyltransferase</keyword>
<evidence type="ECO:0000256" key="7">
    <source>
        <dbReference type="ARBA" id="ARBA00023136"/>
    </source>
</evidence>
<evidence type="ECO:0000256" key="1">
    <source>
        <dbReference type="ARBA" id="ARBA00004651"/>
    </source>
</evidence>
<evidence type="ECO:0000256" key="2">
    <source>
        <dbReference type="ARBA" id="ARBA00022475"/>
    </source>
</evidence>
<comment type="caution">
    <text evidence="10">The sequence shown here is derived from an EMBL/GenBank/DDBJ whole genome shotgun (WGS) entry which is preliminary data.</text>
</comment>
<feature type="transmembrane region" description="Helical" evidence="8">
    <location>
        <begin position="81"/>
        <end position="98"/>
    </location>
</feature>
<organism evidence="10 11">
    <name type="scientific">Celerinatantimonas yamalensis</name>
    <dbReference type="NCBI Taxonomy" id="559956"/>
    <lineage>
        <taxon>Bacteria</taxon>
        <taxon>Pseudomonadati</taxon>
        <taxon>Pseudomonadota</taxon>
        <taxon>Gammaproteobacteria</taxon>
        <taxon>Celerinatantimonadaceae</taxon>
        <taxon>Celerinatantimonas</taxon>
    </lineage>
</organism>
<reference evidence="10 11" key="1">
    <citation type="journal article" date="2013" name="Int. J. Syst. Evol. Microbiol.">
        <title>Celerinatantimonas yamalensis sp. nov., a cold-adapted diazotrophic bacterium from a cold permafrost brine.</title>
        <authorList>
            <person name="Shcherbakova V."/>
            <person name="Chuvilskaya N."/>
            <person name="Rivkina E."/>
            <person name="Demidov N."/>
            <person name="Uchaeva V."/>
            <person name="Suetin S."/>
            <person name="Suzina N."/>
            <person name="Gilichinsky D."/>
        </authorList>
    </citation>
    <scope>NUCLEOTIDE SEQUENCE [LARGE SCALE GENOMIC DNA]</scope>
    <source>
        <strain evidence="10 11">C7</strain>
    </source>
</reference>
<dbReference type="PANTHER" id="PTHR33908">
    <property type="entry name" value="MANNOSYLTRANSFERASE YKCB-RELATED"/>
    <property type="match status" value="1"/>
</dbReference>
<feature type="transmembrane region" description="Helical" evidence="8">
    <location>
        <begin position="314"/>
        <end position="334"/>
    </location>
</feature>
<feature type="transmembrane region" description="Helical" evidence="8">
    <location>
        <begin position="340"/>
        <end position="359"/>
    </location>
</feature>
<keyword evidence="7 8" id="KW-0472">Membrane</keyword>
<feature type="transmembrane region" description="Helical" evidence="8">
    <location>
        <begin position="126"/>
        <end position="142"/>
    </location>
</feature>
<evidence type="ECO:0000313" key="10">
    <source>
        <dbReference type="EMBL" id="MFM2484739.1"/>
    </source>
</evidence>
<dbReference type="Proteomes" id="UP001629953">
    <property type="component" value="Unassembled WGS sequence"/>
</dbReference>
<name>A0ABW9G5R8_9GAMM</name>
<evidence type="ECO:0000256" key="4">
    <source>
        <dbReference type="ARBA" id="ARBA00022679"/>
    </source>
</evidence>
<keyword evidence="6 8" id="KW-1133">Transmembrane helix</keyword>
<accession>A0ABW9G5R8</accession>
<comment type="subcellular location">
    <subcellularLocation>
        <location evidence="1">Cell membrane</location>
        <topology evidence="1">Multi-pass membrane protein</topology>
    </subcellularLocation>
</comment>
<sequence>MLLNLNLVNEMDATDFCFRRFLSKSLWVIVFALAVHASNMSSADLRGDAIVYASIAKNILTLHSPLILHFDGATYLNKPPLFFWLTALSLSVFGYTIFAVKFVAVLTAILLNVALFYLFVRIARSYNLGYLAIFCVNTTYVIYKNAHDVRMESLSALLITVSLCFLWHYLRSAKCWHLLLFGLMSGLAVMTKGFLGLLPWAVWLLYLCLPLARELRTKRLFWHSIAAFGLFLATFLWWYVYISLHTNFFHHFFYDEVIARLFDGGLQAQESVHYHSKPVYQYLLYMCRDYFLYLPFFIFGCYKCYQNSHQFDRNGLTLIAIFTLLSWLAIQVISTRAERYLFTFYTTAAFFCAFGIASIPQLKRVQFVNWLKVLGISYIIFILVAPMKLSWNSYRSLRDLKQLSYNANIPIAIENRLLPDYGDRAGVEFFLGNEFVNAPPQGRYFTVLPKSYQGDLNYLLIKRTRQLLIVLVEPSTFKVMSQSE</sequence>
<keyword evidence="5 8" id="KW-0812">Transmembrane</keyword>
<feature type="domain" description="Glycosyltransferase RgtA/B/C/D-like" evidence="9">
    <location>
        <begin position="77"/>
        <end position="238"/>
    </location>
</feature>
<feature type="transmembrane region" description="Helical" evidence="8">
    <location>
        <begin position="103"/>
        <end position="120"/>
    </location>
</feature>
<feature type="transmembrane region" description="Helical" evidence="8">
    <location>
        <begin position="282"/>
        <end position="302"/>
    </location>
</feature>
<protein>
    <submittedName>
        <fullName evidence="10">Glycosyltransferase family 39 protein</fullName>
        <ecNumber evidence="10">2.4.-.-</ecNumber>
    </submittedName>
</protein>
<feature type="transmembrane region" description="Helical" evidence="8">
    <location>
        <begin position="154"/>
        <end position="170"/>
    </location>
</feature>
<proteinExistence type="predicted"/>
<dbReference type="GO" id="GO:0016757">
    <property type="term" value="F:glycosyltransferase activity"/>
    <property type="evidence" value="ECO:0007669"/>
    <property type="project" value="UniProtKB-KW"/>
</dbReference>
<dbReference type="InterPro" id="IPR050297">
    <property type="entry name" value="LipidA_mod_glycosyltrf_83"/>
</dbReference>